<keyword evidence="5 9" id="KW-0472">Membrane</keyword>
<evidence type="ECO:0000256" key="9">
    <source>
        <dbReference type="SAM" id="Phobius"/>
    </source>
</evidence>
<protein>
    <recommendedName>
        <fullName evidence="6">lysoplasmalogenase</fullName>
        <ecNumber evidence="6">3.3.2.2</ecNumber>
    </recommendedName>
</protein>
<dbReference type="PANTHER" id="PTHR31885:SF6">
    <property type="entry name" value="GH04784P"/>
    <property type="match status" value="1"/>
</dbReference>
<evidence type="ECO:0000256" key="1">
    <source>
        <dbReference type="ARBA" id="ARBA00004141"/>
    </source>
</evidence>
<feature type="transmembrane region" description="Helical" evidence="9">
    <location>
        <begin position="167"/>
        <end position="190"/>
    </location>
</feature>
<feature type="transmembrane region" description="Helical" evidence="9">
    <location>
        <begin position="67"/>
        <end position="85"/>
    </location>
</feature>
<feature type="transmembrane region" description="Helical" evidence="9">
    <location>
        <begin position="91"/>
        <end position="111"/>
    </location>
</feature>
<evidence type="ECO:0000256" key="2">
    <source>
        <dbReference type="ARBA" id="ARBA00007375"/>
    </source>
</evidence>
<dbReference type="Proteomes" id="UP001566132">
    <property type="component" value="Unassembled WGS sequence"/>
</dbReference>
<comment type="similarity">
    <text evidence="2">Belongs to the TMEM86 family.</text>
</comment>
<dbReference type="GO" id="GO:0016020">
    <property type="term" value="C:membrane"/>
    <property type="evidence" value="ECO:0007669"/>
    <property type="project" value="UniProtKB-SubCell"/>
</dbReference>
<evidence type="ECO:0000313" key="10">
    <source>
        <dbReference type="EMBL" id="KAL1509628.1"/>
    </source>
</evidence>
<proteinExistence type="inferred from homology"/>
<name>A0ABD1F2Z5_HYPHA</name>
<sequence length="230" mass="25984">MNQPPNQNDFVIVKKLAPFFFCFSVYFVLHDIPYEDPSLLDVAIKCAPIVNLIHFVKSHRCTQGCQYSNRILLGLFFCCAGDIFLMWKSGFLYGMIAFIFGHVQYILAFGFTPLKLKLYFVILPCALFALQTLYQGLSGIFLIGVPIYILIISVMVWRAVARVQNNWTYLQIGTCVGSILFAISDTFIGVETFISPVAYSNILIMATYYIAQLGISLSVLEDPHLNRTVN</sequence>
<comment type="subcellular location">
    <subcellularLocation>
        <location evidence="1">Membrane</location>
        <topology evidence="1">Multi-pass membrane protein</topology>
    </subcellularLocation>
</comment>
<keyword evidence="11" id="KW-1185">Reference proteome</keyword>
<feature type="transmembrane region" description="Helical" evidence="9">
    <location>
        <begin position="202"/>
        <end position="220"/>
    </location>
</feature>
<keyword evidence="3 9" id="KW-0812">Transmembrane</keyword>
<dbReference type="EC" id="3.3.2.2" evidence="6"/>
<gene>
    <name evidence="10" type="ORF">ABEB36_004337</name>
</gene>
<dbReference type="Pfam" id="PF07947">
    <property type="entry name" value="YhhN"/>
    <property type="match status" value="1"/>
</dbReference>
<dbReference type="InterPro" id="IPR012506">
    <property type="entry name" value="TMEM86B-like"/>
</dbReference>
<feature type="transmembrane region" description="Helical" evidence="9">
    <location>
        <begin position="140"/>
        <end position="160"/>
    </location>
</feature>
<accession>A0ABD1F2Z5</accession>
<comment type="caution">
    <text evidence="10">The sequence shown here is derived from an EMBL/GenBank/DDBJ whole genome shotgun (WGS) entry which is preliminary data.</text>
</comment>
<organism evidence="10 11">
    <name type="scientific">Hypothenemus hampei</name>
    <name type="common">Coffee berry borer</name>
    <dbReference type="NCBI Taxonomy" id="57062"/>
    <lineage>
        <taxon>Eukaryota</taxon>
        <taxon>Metazoa</taxon>
        <taxon>Ecdysozoa</taxon>
        <taxon>Arthropoda</taxon>
        <taxon>Hexapoda</taxon>
        <taxon>Insecta</taxon>
        <taxon>Pterygota</taxon>
        <taxon>Neoptera</taxon>
        <taxon>Endopterygota</taxon>
        <taxon>Coleoptera</taxon>
        <taxon>Polyphaga</taxon>
        <taxon>Cucujiformia</taxon>
        <taxon>Curculionidae</taxon>
        <taxon>Scolytinae</taxon>
        <taxon>Hypothenemus</taxon>
    </lineage>
</organism>
<comment type="catalytic activity">
    <reaction evidence="8">
        <text>a 1-O-(1Z-alkenyl)-sn-glycero-3-phosphocholine + H2O = a 2,3-saturated aldehyde + sn-glycerol 3-phosphocholine</text>
        <dbReference type="Rhea" id="RHEA:22544"/>
        <dbReference type="ChEBI" id="CHEBI:15377"/>
        <dbReference type="ChEBI" id="CHEBI:16870"/>
        <dbReference type="ChEBI" id="CHEBI:73359"/>
        <dbReference type="ChEBI" id="CHEBI:77287"/>
        <dbReference type="EC" id="3.3.2.2"/>
    </reaction>
</comment>
<keyword evidence="4 9" id="KW-1133">Transmembrane helix</keyword>
<evidence type="ECO:0000256" key="4">
    <source>
        <dbReference type="ARBA" id="ARBA00022989"/>
    </source>
</evidence>
<feature type="transmembrane region" description="Helical" evidence="9">
    <location>
        <begin position="118"/>
        <end position="134"/>
    </location>
</feature>
<feature type="transmembrane region" description="Helical" evidence="9">
    <location>
        <begin position="12"/>
        <end position="29"/>
    </location>
</feature>
<evidence type="ECO:0000256" key="8">
    <source>
        <dbReference type="ARBA" id="ARBA00049560"/>
    </source>
</evidence>
<dbReference type="PANTHER" id="PTHR31885">
    <property type="entry name" value="GH04784P"/>
    <property type="match status" value="1"/>
</dbReference>
<evidence type="ECO:0000256" key="5">
    <source>
        <dbReference type="ARBA" id="ARBA00023136"/>
    </source>
</evidence>
<reference evidence="10 11" key="1">
    <citation type="submission" date="2024-05" db="EMBL/GenBank/DDBJ databases">
        <title>Genetic variation in Jamaican populations of the coffee berry borer (Hypothenemus hampei).</title>
        <authorList>
            <person name="Errbii M."/>
            <person name="Myrie A."/>
        </authorList>
    </citation>
    <scope>NUCLEOTIDE SEQUENCE [LARGE SCALE GENOMIC DNA]</scope>
    <source>
        <strain evidence="10">JA-Hopewell-2020-01-JO</strain>
        <tissue evidence="10">Whole body</tissue>
    </source>
</reference>
<evidence type="ECO:0000256" key="3">
    <source>
        <dbReference type="ARBA" id="ARBA00022692"/>
    </source>
</evidence>
<evidence type="ECO:0000256" key="7">
    <source>
        <dbReference type="ARBA" id="ARBA00049458"/>
    </source>
</evidence>
<dbReference type="AlphaFoldDB" id="A0ABD1F2Z5"/>
<evidence type="ECO:0000313" key="11">
    <source>
        <dbReference type="Proteomes" id="UP001566132"/>
    </source>
</evidence>
<evidence type="ECO:0000256" key="6">
    <source>
        <dbReference type="ARBA" id="ARBA00035673"/>
    </source>
</evidence>
<dbReference type="EMBL" id="JBDJPC010000003">
    <property type="protein sequence ID" value="KAL1509628.1"/>
    <property type="molecule type" value="Genomic_DNA"/>
</dbReference>
<dbReference type="GO" id="GO:0047408">
    <property type="term" value="F:alkenylglycerophosphocholine hydrolase activity"/>
    <property type="evidence" value="ECO:0007669"/>
    <property type="project" value="UniProtKB-EC"/>
</dbReference>
<comment type="catalytic activity">
    <reaction evidence="7">
        <text>a 1-O-(1Z-alkenyl)-sn-glycero-3-phosphoethanolamine + H2O = a 2,3-saturated aldehyde + sn-glycero-3-phosphoethanolamine</text>
        <dbReference type="Rhea" id="RHEA:16905"/>
        <dbReference type="ChEBI" id="CHEBI:15377"/>
        <dbReference type="ChEBI" id="CHEBI:73359"/>
        <dbReference type="ChEBI" id="CHEBI:77288"/>
        <dbReference type="ChEBI" id="CHEBI:143890"/>
        <dbReference type="EC" id="3.3.2.2"/>
    </reaction>
</comment>